<feature type="transmembrane region" description="Helical" evidence="1">
    <location>
        <begin position="20"/>
        <end position="38"/>
    </location>
</feature>
<evidence type="ECO:0000256" key="1">
    <source>
        <dbReference type="SAM" id="Phobius"/>
    </source>
</evidence>
<proteinExistence type="predicted"/>
<protein>
    <recommendedName>
        <fullName evidence="4">C-type lectin domain-containing protein</fullName>
    </recommendedName>
</protein>
<evidence type="ECO:0000313" key="2">
    <source>
        <dbReference type="EMBL" id="EFX90278.1"/>
    </source>
</evidence>
<dbReference type="InterPro" id="IPR016187">
    <property type="entry name" value="CTDL_fold"/>
</dbReference>
<keyword evidence="3" id="KW-1185">Reference proteome</keyword>
<dbReference type="OrthoDB" id="6361203at2759"/>
<dbReference type="Gene3D" id="3.10.100.10">
    <property type="entry name" value="Mannose-Binding Protein A, subunit A"/>
    <property type="match status" value="1"/>
</dbReference>
<dbReference type="HOGENOM" id="CLU_1074634_0_0_1"/>
<reference evidence="2 3" key="1">
    <citation type="journal article" date="2011" name="Science">
        <title>The ecoresponsive genome of Daphnia pulex.</title>
        <authorList>
            <person name="Colbourne J.K."/>
            <person name="Pfrender M.E."/>
            <person name="Gilbert D."/>
            <person name="Thomas W.K."/>
            <person name="Tucker A."/>
            <person name="Oakley T.H."/>
            <person name="Tokishita S."/>
            <person name="Aerts A."/>
            <person name="Arnold G.J."/>
            <person name="Basu M.K."/>
            <person name="Bauer D.J."/>
            <person name="Caceres C.E."/>
            <person name="Carmel L."/>
            <person name="Casola C."/>
            <person name="Choi J.H."/>
            <person name="Detter J.C."/>
            <person name="Dong Q."/>
            <person name="Dusheyko S."/>
            <person name="Eads B.D."/>
            <person name="Frohlich T."/>
            <person name="Geiler-Samerotte K.A."/>
            <person name="Gerlach D."/>
            <person name="Hatcher P."/>
            <person name="Jogdeo S."/>
            <person name="Krijgsveld J."/>
            <person name="Kriventseva E.V."/>
            <person name="Kultz D."/>
            <person name="Laforsch C."/>
            <person name="Lindquist E."/>
            <person name="Lopez J."/>
            <person name="Manak J.R."/>
            <person name="Muller J."/>
            <person name="Pangilinan J."/>
            <person name="Patwardhan R.P."/>
            <person name="Pitluck S."/>
            <person name="Pritham E.J."/>
            <person name="Rechtsteiner A."/>
            <person name="Rho M."/>
            <person name="Rogozin I.B."/>
            <person name="Sakarya O."/>
            <person name="Salamov A."/>
            <person name="Schaack S."/>
            <person name="Shapiro H."/>
            <person name="Shiga Y."/>
            <person name="Skalitzky C."/>
            <person name="Smith Z."/>
            <person name="Souvorov A."/>
            <person name="Sung W."/>
            <person name="Tang Z."/>
            <person name="Tsuchiya D."/>
            <person name="Tu H."/>
            <person name="Vos H."/>
            <person name="Wang M."/>
            <person name="Wolf Y.I."/>
            <person name="Yamagata H."/>
            <person name="Yamada T."/>
            <person name="Ye Y."/>
            <person name="Shaw J.R."/>
            <person name="Andrews J."/>
            <person name="Crease T.J."/>
            <person name="Tang H."/>
            <person name="Lucas S.M."/>
            <person name="Robertson H.M."/>
            <person name="Bork P."/>
            <person name="Koonin E.V."/>
            <person name="Zdobnov E.M."/>
            <person name="Grigoriev I.V."/>
            <person name="Lynch M."/>
            <person name="Boore J.L."/>
        </authorList>
    </citation>
    <scope>NUCLEOTIDE SEQUENCE [LARGE SCALE GENOMIC DNA]</scope>
</reference>
<dbReference type="KEGG" id="dpx:DAPPUDRAFT_309857"/>
<dbReference type="InterPro" id="IPR016186">
    <property type="entry name" value="C-type_lectin-like/link_sf"/>
</dbReference>
<sequence>MSENAPCACCLDDRSWTCILLANVVFGVIAGCIAALIVTQTSLITHFKPTPYHPPNTTFTVDYLWQGYRYHFYKTMETYEDAKKICEYHNTSLLVFDSNQEEKELDCYLNARNNAEEQQLSIWINETFLFGGPFMYARPASFFSDSREAVVLKANKIIEENGCDVQDNFEENQALWTEDQQNSEAETTYFIEKLYGNHGLRGPKQGSTNGCWNFVRFNLAKEKKNFFICRSNNPTVQGTTTTTSLSNFQRHQFFSEKYC</sequence>
<gene>
    <name evidence="2" type="ORF">DAPPUDRAFT_309857</name>
</gene>
<evidence type="ECO:0000313" key="3">
    <source>
        <dbReference type="Proteomes" id="UP000000305"/>
    </source>
</evidence>
<keyword evidence="1" id="KW-0472">Membrane</keyword>
<organism evidence="2 3">
    <name type="scientific">Daphnia pulex</name>
    <name type="common">Water flea</name>
    <dbReference type="NCBI Taxonomy" id="6669"/>
    <lineage>
        <taxon>Eukaryota</taxon>
        <taxon>Metazoa</taxon>
        <taxon>Ecdysozoa</taxon>
        <taxon>Arthropoda</taxon>
        <taxon>Crustacea</taxon>
        <taxon>Branchiopoda</taxon>
        <taxon>Diplostraca</taxon>
        <taxon>Cladocera</taxon>
        <taxon>Anomopoda</taxon>
        <taxon>Daphniidae</taxon>
        <taxon>Daphnia</taxon>
    </lineage>
</organism>
<dbReference type="EMBL" id="GL732523">
    <property type="protein sequence ID" value="EFX90278.1"/>
    <property type="molecule type" value="Genomic_DNA"/>
</dbReference>
<dbReference type="InParanoid" id="E9FR00"/>
<dbReference type="AlphaFoldDB" id="E9FR00"/>
<keyword evidence="1" id="KW-0812">Transmembrane</keyword>
<name>E9FR00_DAPPU</name>
<evidence type="ECO:0008006" key="4">
    <source>
        <dbReference type="Google" id="ProtNLM"/>
    </source>
</evidence>
<dbReference type="Proteomes" id="UP000000305">
    <property type="component" value="Unassembled WGS sequence"/>
</dbReference>
<accession>E9FR00</accession>
<dbReference type="SUPFAM" id="SSF56436">
    <property type="entry name" value="C-type lectin-like"/>
    <property type="match status" value="1"/>
</dbReference>
<keyword evidence="1" id="KW-1133">Transmembrane helix</keyword>